<dbReference type="AlphaFoldDB" id="A0A7L6AMS2"/>
<evidence type="ECO:0000313" key="1">
    <source>
        <dbReference type="EMBL" id="QLQ30424.1"/>
    </source>
</evidence>
<sequence>MADLCAQSSNTDAIHTLLTNLRDGMPDFIYESADCPSNVGIVTCDPSKVADTAGHSVDSMFSRGTDAIRTQLQMLDFTGRPVCAGG</sequence>
<reference evidence="1" key="1">
    <citation type="submission" date="2020-06" db="EMBL/GenBank/DDBJ databases">
        <title>Analysis procedures for assessing recovery of high quality, complete, closed genomes from Nanopore long read metagenome sequencing.</title>
        <authorList>
            <person name="Bessarab I."/>
            <person name="Arumugam K."/>
            <person name="Haryono M."/>
            <person name="Liu X."/>
            <person name="Roy S."/>
            <person name="Zuniga-Montanez R.E."/>
            <person name="Qiu G."/>
            <person name="Drautz-Moses D.I."/>
            <person name="Law Y.Y."/>
            <person name="Wuertz S."/>
            <person name="Lauro F.M."/>
            <person name="Huson D.H."/>
            <person name="Williams R.B."/>
        </authorList>
    </citation>
    <scope>NUCLEOTIDE SEQUENCE [LARGE SCALE GENOMIC DNA]</scope>
    <source>
        <strain evidence="1">SSD2</strain>
    </source>
</reference>
<dbReference type="Proteomes" id="UP000510621">
    <property type="component" value="Chromosome"/>
</dbReference>
<evidence type="ECO:0000313" key="2">
    <source>
        <dbReference type="Proteomes" id="UP000510621"/>
    </source>
</evidence>
<accession>A0A7L6AMS2</accession>
<gene>
    <name evidence="1" type="ORF">HZT40_00995</name>
</gene>
<dbReference type="KEGG" id="this:HZT40_00995"/>
<protein>
    <submittedName>
        <fullName evidence="1">Uncharacterized protein</fullName>
    </submittedName>
</protein>
<organism evidence="1 2">
    <name type="scientific">Candidatus Thiothrix singaporensis</name>
    <dbReference type="NCBI Taxonomy" id="2799669"/>
    <lineage>
        <taxon>Bacteria</taxon>
        <taxon>Pseudomonadati</taxon>
        <taxon>Pseudomonadota</taxon>
        <taxon>Gammaproteobacteria</taxon>
        <taxon>Thiotrichales</taxon>
        <taxon>Thiotrichaceae</taxon>
        <taxon>Thiothrix</taxon>
    </lineage>
</organism>
<keyword evidence="2" id="KW-1185">Reference proteome</keyword>
<proteinExistence type="predicted"/>
<dbReference type="EMBL" id="CP059265">
    <property type="protein sequence ID" value="QLQ30424.1"/>
    <property type="molecule type" value="Genomic_DNA"/>
</dbReference>
<name>A0A7L6AMS2_9GAMM</name>